<dbReference type="PANTHER" id="PTHR21625">
    <property type="entry name" value="NYD-SP28 PROTEIN"/>
    <property type="match status" value="1"/>
</dbReference>
<comment type="similarity">
    <text evidence="1">Belongs to the DRC1 family.</text>
</comment>
<feature type="region of interest" description="Disordered" evidence="3">
    <location>
        <begin position="25"/>
        <end position="49"/>
    </location>
</feature>
<dbReference type="InterPro" id="IPR039750">
    <property type="entry name" value="DRC1/DRC2"/>
</dbReference>
<dbReference type="Pfam" id="PF14772">
    <property type="entry name" value="NYD-SP28"/>
    <property type="match status" value="1"/>
</dbReference>
<evidence type="ECO:0000259" key="4">
    <source>
        <dbReference type="Pfam" id="PF14772"/>
    </source>
</evidence>
<name>A0ABP0TDL7_9BRYO</name>
<keyword evidence="7" id="KW-1185">Reference proteome</keyword>
<organism evidence="6 7">
    <name type="scientific">Sphagnum troendelagicum</name>
    <dbReference type="NCBI Taxonomy" id="128251"/>
    <lineage>
        <taxon>Eukaryota</taxon>
        <taxon>Viridiplantae</taxon>
        <taxon>Streptophyta</taxon>
        <taxon>Embryophyta</taxon>
        <taxon>Bryophyta</taxon>
        <taxon>Sphagnophytina</taxon>
        <taxon>Sphagnopsida</taxon>
        <taxon>Sphagnales</taxon>
        <taxon>Sphagnaceae</taxon>
        <taxon>Sphagnum</taxon>
    </lineage>
</organism>
<proteinExistence type="inferred from homology"/>
<keyword evidence="2" id="KW-0175">Coiled coil</keyword>
<accession>A0ABP0TDL7</accession>
<feature type="compositionally biased region" description="Basic and acidic residues" evidence="3">
    <location>
        <begin position="36"/>
        <end position="45"/>
    </location>
</feature>
<dbReference type="Proteomes" id="UP001497512">
    <property type="component" value="Chromosome 10"/>
</dbReference>
<evidence type="ECO:0000313" key="6">
    <source>
        <dbReference type="EMBL" id="CAK9193868.1"/>
    </source>
</evidence>
<evidence type="ECO:0000256" key="3">
    <source>
        <dbReference type="SAM" id="MobiDB-lite"/>
    </source>
</evidence>
<reference evidence="6" key="1">
    <citation type="submission" date="2024-02" db="EMBL/GenBank/DDBJ databases">
        <authorList>
            <consortium name="ELIXIR-Norway"/>
            <consortium name="Elixir Norway"/>
        </authorList>
    </citation>
    <scope>NUCLEOTIDE SEQUENCE</scope>
</reference>
<evidence type="ECO:0000313" key="7">
    <source>
        <dbReference type="Proteomes" id="UP001497512"/>
    </source>
</evidence>
<protein>
    <recommendedName>
        <fullName evidence="8">Coiled-coil domain-containing protein 164</fullName>
    </recommendedName>
</protein>
<evidence type="ECO:0000256" key="1">
    <source>
        <dbReference type="ARBA" id="ARBA00009688"/>
    </source>
</evidence>
<feature type="domain" description="Dynein regulatory complex protein 1/2 N-terminal" evidence="4">
    <location>
        <begin position="76"/>
        <end position="174"/>
    </location>
</feature>
<feature type="region of interest" description="Disordered" evidence="3">
    <location>
        <begin position="532"/>
        <end position="552"/>
    </location>
</feature>
<evidence type="ECO:0000256" key="2">
    <source>
        <dbReference type="ARBA" id="ARBA00023054"/>
    </source>
</evidence>
<gene>
    <name evidence="6" type="ORF">CSSPTR1EN2_LOCUS2241</name>
</gene>
<feature type="domain" description="Dynein regulatory complex protein 1 C-terminal" evidence="5">
    <location>
        <begin position="567"/>
        <end position="625"/>
    </location>
</feature>
<dbReference type="Pfam" id="PF14775">
    <property type="entry name" value="NYD-SP28_assoc"/>
    <property type="match status" value="1"/>
</dbReference>
<dbReference type="InterPro" id="IPR039505">
    <property type="entry name" value="DRC1/2_N"/>
</dbReference>
<evidence type="ECO:0008006" key="8">
    <source>
        <dbReference type="Google" id="ProtNLM"/>
    </source>
</evidence>
<dbReference type="EMBL" id="OZ019902">
    <property type="protein sequence ID" value="CAK9193868.1"/>
    <property type="molecule type" value="Genomic_DNA"/>
</dbReference>
<sequence length="628" mass="72284">MAELVARDARIAVRRARVAARLLAANSTQKDHRKSRAEVDKDAGPGEKQLSKSLHSLADLKAKLEDEIKALRDTVDLQEYEHRMAESKYQKDLKKRIEEEVEDTTKQNEEIAQRWSIVTALEVPQELAKQIEAQHQACNAVLNSKDKVIQEICAQLKTKDVEYSLTVEQQAIDINNLMATMSRQVATLSETYIAELHTIEIAFLEQRQTLLHSNKSEMAALIKERLAMETTFQEDMQARKEEFAKALDDIRDADAEEYNILKVRLESDLQTLEQHHATMQAVYQFNAEKLEYNHLVLIERDHENYITANQQKRKLNKQRDTLCTLKGRHSDLEKWFIDQNSKLTDDFARVTKLLQDLQTKEHALEQAHASLRRQFFCMHQRALSLLVSKVLQADKDIHEHQLGWRWRAPSDQIFIELGSDILLKAEEEKVEVAPEVVDDLAITMRKEIYSTLLATLCSEAFFLVDEKTREKLPSLSPSLQDWVQCQSILQALGVQNGASLEKLRISLAGRGEMSHNCIDKKLVSFLEEAQAADDNSQESSEPEYDPRGPPGTKLTKKDIIKLKWENYWRSFTTVINAKVFRIWGILEQALIAYNRLLKERKLITSEVISLREQNAALRQALHQCLNKV</sequence>
<dbReference type="InterPro" id="IPR029440">
    <property type="entry name" value="DRC1_C"/>
</dbReference>
<dbReference type="PANTHER" id="PTHR21625:SF1">
    <property type="entry name" value="DYNEIN REGULATORY COMPLEX PROTEIN 1"/>
    <property type="match status" value="1"/>
</dbReference>
<evidence type="ECO:0000259" key="5">
    <source>
        <dbReference type="Pfam" id="PF14775"/>
    </source>
</evidence>